<reference evidence="1 2" key="1">
    <citation type="journal article" date="2019" name="Int. J. Syst. Evol. Microbiol.">
        <title>The Global Catalogue of Microorganisms (GCM) 10K type strain sequencing project: providing services to taxonomists for standard genome sequencing and annotation.</title>
        <authorList>
            <consortium name="The Broad Institute Genomics Platform"/>
            <consortium name="The Broad Institute Genome Sequencing Center for Infectious Disease"/>
            <person name="Wu L."/>
            <person name="Ma J."/>
        </authorList>
    </citation>
    <scope>NUCLEOTIDE SEQUENCE [LARGE SCALE GENOMIC DNA]</scope>
    <source>
        <strain evidence="1 2">JCM 16022</strain>
    </source>
</reference>
<evidence type="ECO:0008006" key="3">
    <source>
        <dbReference type="Google" id="ProtNLM"/>
    </source>
</evidence>
<dbReference type="RefSeq" id="WP_344155004.1">
    <property type="nucleotide sequence ID" value="NZ_BAAAQR010000011.1"/>
</dbReference>
<name>A0ABN3A0W9_9ACTN</name>
<proteinExistence type="predicted"/>
<dbReference type="Proteomes" id="UP001501771">
    <property type="component" value="Unassembled WGS sequence"/>
</dbReference>
<gene>
    <name evidence="1" type="ORF">GCM10009844_34240</name>
</gene>
<keyword evidence="2" id="KW-1185">Reference proteome</keyword>
<organism evidence="1 2">
    <name type="scientific">Nocardioides koreensis</name>
    <dbReference type="NCBI Taxonomy" id="433651"/>
    <lineage>
        <taxon>Bacteria</taxon>
        <taxon>Bacillati</taxon>
        <taxon>Actinomycetota</taxon>
        <taxon>Actinomycetes</taxon>
        <taxon>Propionibacteriales</taxon>
        <taxon>Nocardioidaceae</taxon>
        <taxon>Nocardioides</taxon>
    </lineage>
</organism>
<dbReference type="EMBL" id="BAAAQR010000011">
    <property type="protein sequence ID" value="GAA2151709.1"/>
    <property type="molecule type" value="Genomic_DNA"/>
</dbReference>
<evidence type="ECO:0000313" key="2">
    <source>
        <dbReference type="Proteomes" id="UP001501771"/>
    </source>
</evidence>
<protein>
    <recommendedName>
        <fullName evidence="3">Antitoxin VbhA domain-containing protein</fullName>
    </recommendedName>
</protein>
<accession>A0ABN3A0W9</accession>
<evidence type="ECO:0000313" key="1">
    <source>
        <dbReference type="EMBL" id="GAA2151709.1"/>
    </source>
</evidence>
<comment type="caution">
    <text evidence="1">The sequence shown here is derived from an EMBL/GenBank/DDBJ whole genome shotgun (WGS) entry which is preliminary data.</text>
</comment>
<sequence>MGPRLVRIAAAAAERLADQGVARENARAAATTLAQGRVDRLEVEHFLENHARTYRHRPATGGHVRTGAAR</sequence>